<comment type="cofactor">
    <cofactor evidence="1">
        <name>FAD</name>
        <dbReference type="ChEBI" id="CHEBI:57692"/>
    </cofactor>
</comment>
<dbReference type="GO" id="GO:0019478">
    <property type="term" value="P:D-amino acid catabolic process"/>
    <property type="evidence" value="ECO:0007669"/>
    <property type="project" value="TreeGrafter"/>
</dbReference>
<dbReference type="Proteomes" id="UP000572817">
    <property type="component" value="Unassembled WGS sequence"/>
</dbReference>
<reference evidence="5" key="1">
    <citation type="submission" date="2020-04" db="EMBL/GenBank/DDBJ databases">
        <title>Genome Assembly and Annotation of Botryosphaeria dothidea sdau 11-99, a Latent Pathogen of Apple Fruit Ring Rot in China.</title>
        <authorList>
            <person name="Yu C."/>
            <person name="Diao Y."/>
            <person name="Lu Q."/>
            <person name="Zhao J."/>
            <person name="Cui S."/>
            <person name="Peng C."/>
            <person name="He B."/>
            <person name="Liu H."/>
        </authorList>
    </citation>
    <scope>NUCLEOTIDE SEQUENCE [LARGE SCALE GENOMIC DNA]</scope>
    <source>
        <strain evidence="5">Sdau11-99</strain>
    </source>
</reference>
<name>A0A8H4ND32_9PEZI</name>
<dbReference type="OrthoDB" id="2015447at2759"/>
<dbReference type="Gene3D" id="3.40.50.720">
    <property type="entry name" value="NAD(P)-binding Rossmann-like Domain"/>
    <property type="match status" value="2"/>
</dbReference>
<evidence type="ECO:0000256" key="2">
    <source>
        <dbReference type="ARBA" id="ARBA00022630"/>
    </source>
</evidence>
<dbReference type="GO" id="GO:0071949">
    <property type="term" value="F:FAD binding"/>
    <property type="evidence" value="ECO:0007669"/>
    <property type="project" value="InterPro"/>
</dbReference>
<organism evidence="5 6">
    <name type="scientific">Botryosphaeria dothidea</name>
    <dbReference type="NCBI Taxonomy" id="55169"/>
    <lineage>
        <taxon>Eukaryota</taxon>
        <taxon>Fungi</taxon>
        <taxon>Dikarya</taxon>
        <taxon>Ascomycota</taxon>
        <taxon>Pezizomycotina</taxon>
        <taxon>Dothideomycetes</taxon>
        <taxon>Dothideomycetes incertae sedis</taxon>
        <taxon>Botryosphaeriales</taxon>
        <taxon>Botryosphaeriaceae</taxon>
        <taxon>Botryosphaeria</taxon>
    </lineage>
</organism>
<evidence type="ECO:0000313" key="5">
    <source>
        <dbReference type="EMBL" id="KAF4310827.1"/>
    </source>
</evidence>
<dbReference type="PANTHER" id="PTHR11530">
    <property type="entry name" value="D-AMINO ACID OXIDASE"/>
    <property type="match status" value="1"/>
</dbReference>
<dbReference type="EMBL" id="WWBZ02000013">
    <property type="protein sequence ID" value="KAF4310827.1"/>
    <property type="molecule type" value="Genomic_DNA"/>
</dbReference>
<dbReference type="InterPro" id="IPR023209">
    <property type="entry name" value="DAO"/>
</dbReference>
<dbReference type="GO" id="GO:0005737">
    <property type="term" value="C:cytoplasm"/>
    <property type="evidence" value="ECO:0007669"/>
    <property type="project" value="TreeGrafter"/>
</dbReference>
<keyword evidence="6" id="KW-1185">Reference proteome</keyword>
<keyword evidence="3" id="KW-0274">FAD</keyword>
<evidence type="ECO:0000256" key="4">
    <source>
        <dbReference type="ARBA" id="ARBA00023002"/>
    </source>
</evidence>
<gene>
    <name evidence="5" type="ORF">GTA08_BOTSDO13803</name>
</gene>
<dbReference type="GO" id="GO:0003884">
    <property type="term" value="F:D-amino-acid oxidase activity"/>
    <property type="evidence" value="ECO:0007669"/>
    <property type="project" value="InterPro"/>
</dbReference>
<accession>A0A8H4ND32</accession>
<keyword evidence="2" id="KW-0285">Flavoprotein</keyword>
<comment type="caution">
    <text evidence="5">The sequence shown here is derived from an EMBL/GenBank/DDBJ whole genome shotgun (WGS) entry which is preliminary data.</text>
</comment>
<dbReference type="PANTHER" id="PTHR11530:SF11">
    <property type="entry name" value="D-ASPARTATE OXIDASE"/>
    <property type="match status" value="1"/>
</dbReference>
<keyword evidence="4" id="KW-0560">Oxidoreductase</keyword>
<protein>
    <submittedName>
        <fullName evidence="5">FAD dependent oxidoreductase-like protein</fullName>
    </submittedName>
</protein>
<evidence type="ECO:0000256" key="1">
    <source>
        <dbReference type="ARBA" id="ARBA00001974"/>
    </source>
</evidence>
<evidence type="ECO:0000313" key="6">
    <source>
        <dbReference type="Proteomes" id="UP000572817"/>
    </source>
</evidence>
<proteinExistence type="predicted"/>
<sequence length="159" mass="17886">MRRCVGVDQSWVLTPTVFLPWLRGQLEAAGVAFKRVEVRSLEDLKGMGHDVLINATGWGARYLGDVADRDVEQIFRRVHDGLPYVFPERPSDFKVVRDIVGIRPQRKTGARVERDDVHGQKVVHAYGAPGGGYVYSFGMAREVARLVDEIEQEIPKAKL</sequence>
<dbReference type="SUPFAM" id="SSF51971">
    <property type="entry name" value="Nucleotide-binding domain"/>
    <property type="match status" value="1"/>
</dbReference>
<dbReference type="AlphaFoldDB" id="A0A8H4ND32"/>
<evidence type="ECO:0000256" key="3">
    <source>
        <dbReference type="ARBA" id="ARBA00022827"/>
    </source>
</evidence>